<feature type="transmembrane region" description="Helical" evidence="7">
    <location>
        <begin position="153"/>
        <end position="175"/>
    </location>
</feature>
<dbReference type="EMBL" id="MDYN01000011">
    <property type="protein sequence ID" value="OQD85008.1"/>
    <property type="molecule type" value="Genomic_DNA"/>
</dbReference>
<organism evidence="9 10">
    <name type="scientific">Penicillium antarcticum</name>
    <dbReference type="NCBI Taxonomy" id="416450"/>
    <lineage>
        <taxon>Eukaryota</taxon>
        <taxon>Fungi</taxon>
        <taxon>Dikarya</taxon>
        <taxon>Ascomycota</taxon>
        <taxon>Pezizomycotina</taxon>
        <taxon>Eurotiomycetes</taxon>
        <taxon>Eurotiomycetidae</taxon>
        <taxon>Eurotiales</taxon>
        <taxon>Aspergillaceae</taxon>
        <taxon>Penicillium</taxon>
    </lineage>
</organism>
<gene>
    <name evidence="9" type="ORF">PENANT_c011G05028</name>
</gene>
<evidence type="ECO:0000256" key="6">
    <source>
        <dbReference type="SAM" id="MobiDB-lite"/>
    </source>
</evidence>
<evidence type="ECO:0000256" key="2">
    <source>
        <dbReference type="ARBA" id="ARBA00022448"/>
    </source>
</evidence>
<feature type="transmembrane region" description="Helical" evidence="7">
    <location>
        <begin position="314"/>
        <end position="336"/>
    </location>
</feature>
<evidence type="ECO:0000256" key="7">
    <source>
        <dbReference type="SAM" id="Phobius"/>
    </source>
</evidence>
<evidence type="ECO:0000256" key="3">
    <source>
        <dbReference type="ARBA" id="ARBA00022692"/>
    </source>
</evidence>
<comment type="caution">
    <text evidence="9">The sequence shown here is derived from an EMBL/GenBank/DDBJ whole genome shotgun (WGS) entry which is preliminary data.</text>
</comment>
<accession>A0A1V6Q700</accession>
<dbReference type="Pfam" id="PF07690">
    <property type="entry name" value="MFS_1"/>
    <property type="match status" value="1"/>
</dbReference>
<dbReference type="InterPro" id="IPR050930">
    <property type="entry name" value="MFS_Vesicular_Transporter"/>
</dbReference>
<dbReference type="PANTHER" id="PTHR23506:SF23">
    <property type="entry name" value="GH10249P"/>
    <property type="match status" value="1"/>
</dbReference>
<comment type="subcellular location">
    <subcellularLocation>
        <location evidence="1">Membrane</location>
        <topology evidence="1">Multi-pass membrane protein</topology>
    </subcellularLocation>
</comment>
<dbReference type="InterPro" id="IPR036259">
    <property type="entry name" value="MFS_trans_sf"/>
</dbReference>
<feature type="domain" description="Major facilitator superfamily (MFS) profile" evidence="8">
    <location>
        <begin position="23"/>
        <end position="477"/>
    </location>
</feature>
<keyword evidence="5 7" id="KW-0472">Membrane</keyword>
<keyword evidence="2" id="KW-0813">Transport</keyword>
<feature type="compositionally biased region" description="Polar residues" evidence="6">
    <location>
        <begin position="219"/>
        <end position="229"/>
    </location>
</feature>
<dbReference type="STRING" id="416450.A0A1V6Q700"/>
<dbReference type="Proteomes" id="UP000191672">
    <property type="component" value="Unassembled WGS sequence"/>
</dbReference>
<feature type="transmembrane region" description="Helical" evidence="7">
    <location>
        <begin position="424"/>
        <end position="442"/>
    </location>
</feature>
<dbReference type="AlphaFoldDB" id="A0A1V6Q700"/>
<dbReference type="InterPro" id="IPR011701">
    <property type="entry name" value="MFS"/>
</dbReference>
<dbReference type="GO" id="GO:0022857">
    <property type="term" value="F:transmembrane transporter activity"/>
    <property type="evidence" value="ECO:0007669"/>
    <property type="project" value="InterPro"/>
</dbReference>
<feature type="transmembrane region" description="Helical" evidence="7">
    <location>
        <begin position="343"/>
        <end position="365"/>
    </location>
</feature>
<reference evidence="10" key="1">
    <citation type="journal article" date="2017" name="Nat. Microbiol.">
        <title>Global analysis of biosynthetic gene clusters reveals vast potential of secondary metabolite production in Penicillium species.</title>
        <authorList>
            <person name="Nielsen J.C."/>
            <person name="Grijseels S."/>
            <person name="Prigent S."/>
            <person name="Ji B."/>
            <person name="Dainat J."/>
            <person name="Nielsen K.F."/>
            <person name="Frisvad J.C."/>
            <person name="Workman M."/>
            <person name="Nielsen J."/>
        </authorList>
    </citation>
    <scope>NUCLEOTIDE SEQUENCE [LARGE SCALE GENOMIC DNA]</scope>
    <source>
        <strain evidence="10">IBT 31811</strain>
    </source>
</reference>
<dbReference type="GO" id="GO:0016020">
    <property type="term" value="C:membrane"/>
    <property type="evidence" value="ECO:0007669"/>
    <property type="project" value="UniProtKB-SubCell"/>
</dbReference>
<dbReference type="OrthoDB" id="5086884at2759"/>
<evidence type="ECO:0000256" key="4">
    <source>
        <dbReference type="ARBA" id="ARBA00022989"/>
    </source>
</evidence>
<sequence length="480" mass="51593">MEDTLSSLPEPWLFNLRSSKQFIGFAVFVTTFADGFLYGIVVAVLPFSLTIRFGVPEVDVPFWTSTSLIVFGLAMTLGAPIAGWIVGKCERSQIPFLAGLLCAFGSTLFFMFGWAPWMIIVARVFQGLSAGVVYTAGLTLLVNTIESHELGPWIGFGLSGMNFGVLVSPTLGGIIYEKTGFYPVFIMSLAVIAINLVLILLIIDKKAAAKYHDHVSRTRPISSNGSSPRSAVANGKRRLSRVEDGDATVTTSLLVYCRESPEPAATEATWWTVVGGFLSSPRILTALYASLINVVLVSAMDAVLPIFVKQTFHWLSGATGAIFLNLTIPSLMGPFIGMLSDRYGVRFVAAIGFIFAGVATILLALVRHNTATNHIMACVLLLFVGIGLNASLTPLATEIPRIVKDLQDERPDIYGHKSAVAEGYMLLDAMFGAGTVLGPFLSGVACDYIGWTGCTIMLGVLSFSAIVPIVLYLKPHIEAS</sequence>
<evidence type="ECO:0000313" key="9">
    <source>
        <dbReference type="EMBL" id="OQD85008.1"/>
    </source>
</evidence>
<feature type="transmembrane region" description="Helical" evidence="7">
    <location>
        <begin position="120"/>
        <end position="141"/>
    </location>
</feature>
<feature type="transmembrane region" description="Helical" evidence="7">
    <location>
        <begin position="22"/>
        <end position="47"/>
    </location>
</feature>
<name>A0A1V6Q700_9EURO</name>
<dbReference type="Gene3D" id="1.20.1250.20">
    <property type="entry name" value="MFS general substrate transporter like domains"/>
    <property type="match status" value="2"/>
</dbReference>
<keyword evidence="4 7" id="KW-1133">Transmembrane helix</keyword>
<feature type="region of interest" description="Disordered" evidence="6">
    <location>
        <begin position="217"/>
        <end position="239"/>
    </location>
</feature>
<dbReference type="PANTHER" id="PTHR23506">
    <property type="entry name" value="GH10249P"/>
    <property type="match status" value="1"/>
</dbReference>
<protein>
    <recommendedName>
        <fullName evidence="8">Major facilitator superfamily (MFS) profile domain-containing protein</fullName>
    </recommendedName>
</protein>
<dbReference type="SUPFAM" id="SSF103473">
    <property type="entry name" value="MFS general substrate transporter"/>
    <property type="match status" value="1"/>
</dbReference>
<dbReference type="InterPro" id="IPR020846">
    <property type="entry name" value="MFS_dom"/>
</dbReference>
<evidence type="ECO:0000259" key="8">
    <source>
        <dbReference type="PROSITE" id="PS50850"/>
    </source>
</evidence>
<feature type="transmembrane region" description="Helical" evidence="7">
    <location>
        <begin position="286"/>
        <end position="308"/>
    </location>
</feature>
<keyword evidence="3 7" id="KW-0812">Transmembrane</keyword>
<proteinExistence type="predicted"/>
<evidence type="ECO:0000256" key="1">
    <source>
        <dbReference type="ARBA" id="ARBA00004141"/>
    </source>
</evidence>
<feature type="transmembrane region" description="Helical" evidence="7">
    <location>
        <begin position="67"/>
        <end position="87"/>
    </location>
</feature>
<feature type="transmembrane region" description="Helical" evidence="7">
    <location>
        <begin position="94"/>
        <end position="114"/>
    </location>
</feature>
<feature type="transmembrane region" description="Helical" evidence="7">
    <location>
        <begin position="181"/>
        <end position="203"/>
    </location>
</feature>
<feature type="transmembrane region" description="Helical" evidence="7">
    <location>
        <begin position="448"/>
        <end position="473"/>
    </location>
</feature>
<feature type="transmembrane region" description="Helical" evidence="7">
    <location>
        <begin position="371"/>
        <end position="392"/>
    </location>
</feature>
<evidence type="ECO:0000313" key="10">
    <source>
        <dbReference type="Proteomes" id="UP000191672"/>
    </source>
</evidence>
<keyword evidence="10" id="KW-1185">Reference proteome</keyword>
<dbReference type="PROSITE" id="PS50850">
    <property type="entry name" value="MFS"/>
    <property type="match status" value="1"/>
</dbReference>
<evidence type="ECO:0000256" key="5">
    <source>
        <dbReference type="ARBA" id="ARBA00023136"/>
    </source>
</evidence>